<dbReference type="OrthoDB" id="597632at2"/>
<feature type="chain" id="PRO_5022196068" description="Lipoprotein" evidence="1">
    <location>
        <begin position="23"/>
        <end position="288"/>
    </location>
</feature>
<gene>
    <name evidence="2" type="ORF">AAE02nite_26500</name>
</gene>
<evidence type="ECO:0000313" key="2">
    <source>
        <dbReference type="EMBL" id="GEO04986.1"/>
    </source>
</evidence>
<dbReference type="GO" id="GO:0043448">
    <property type="term" value="P:alkane catabolic process"/>
    <property type="evidence" value="ECO:0007669"/>
    <property type="project" value="TreeGrafter"/>
</dbReference>
<keyword evidence="3" id="KW-1185">Reference proteome</keyword>
<comment type="caution">
    <text evidence="2">The sequence shown here is derived from an EMBL/GenBank/DDBJ whole genome shotgun (WGS) entry which is preliminary data.</text>
</comment>
<reference evidence="2 3" key="1">
    <citation type="submission" date="2019-07" db="EMBL/GenBank/DDBJ databases">
        <title>Whole genome shotgun sequence of Adhaeribacter aerolatus NBRC 106133.</title>
        <authorList>
            <person name="Hosoyama A."/>
            <person name="Uohara A."/>
            <person name="Ohji S."/>
            <person name="Ichikawa N."/>
        </authorList>
    </citation>
    <scope>NUCLEOTIDE SEQUENCE [LARGE SCALE GENOMIC DNA]</scope>
    <source>
        <strain evidence="2 3">NBRC 106133</strain>
    </source>
</reference>
<dbReference type="Proteomes" id="UP000321532">
    <property type="component" value="Unassembled WGS sequence"/>
</dbReference>
<accession>A0A512AZ69</accession>
<sequence length="288" mass="31975">MKKIFQYSFKLLLPALLLFAWSCDDDNEAGVTKEIKLQTSATLGNYLVDKDGRTLYYFSNDFNGQNNCAGGCEALWPYFNVENLTADQLGDGLELSDFGTITAANGKKQVTYKTWPLYYYAPAVNGVNTLEAPGQTTGEGVGGIWFVAKPDYSIMLVNAQLVGHDGKNYKSNYTEGTGKTLYFTDGMGQTLYGFINDKFNKNNYTNQNATHDAVWPIYETDQIVVPSTLDKNSFSVITIFGKKQLTYKGWPLYYFQQDAGVRGANKGISFPRAGVWPVITKDITAAPQ</sequence>
<dbReference type="PANTHER" id="PTHR39335:SF1">
    <property type="entry name" value="BLL4220 PROTEIN"/>
    <property type="match status" value="1"/>
</dbReference>
<proteinExistence type="predicted"/>
<evidence type="ECO:0000313" key="3">
    <source>
        <dbReference type="Proteomes" id="UP000321532"/>
    </source>
</evidence>
<feature type="signal peptide" evidence="1">
    <location>
        <begin position="1"/>
        <end position="22"/>
    </location>
</feature>
<evidence type="ECO:0000256" key="1">
    <source>
        <dbReference type="SAM" id="SignalP"/>
    </source>
</evidence>
<dbReference type="Pfam" id="PF03640">
    <property type="entry name" value="Lipoprotein_15"/>
    <property type="match status" value="3"/>
</dbReference>
<organism evidence="2 3">
    <name type="scientific">Adhaeribacter aerolatus</name>
    <dbReference type="NCBI Taxonomy" id="670289"/>
    <lineage>
        <taxon>Bacteria</taxon>
        <taxon>Pseudomonadati</taxon>
        <taxon>Bacteroidota</taxon>
        <taxon>Cytophagia</taxon>
        <taxon>Cytophagales</taxon>
        <taxon>Hymenobacteraceae</taxon>
        <taxon>Adhaeribacter</taxon>
    </lineage>
</organism>
<dbReference type="AlphaFoldDB" id="A0A512AZ69"/>
<evidence type="ECO:0008006" key="4">
    <source>
        <dbReference type="Google" id="ProtNLM"/>
    </source>
</evidence>
<name>A0A512AZ69_9BACT</name>
<dbReference type="InterPro" id="IPR005297">
    <property type="entry name" value="Lipoprotein_repeat"/>
</dbReference>
<dbReference type="EMBL" id="BJYS01000019">
    <property type="protein sequence ID" value="GEO04986.1"/>
    <property type="molecule type" value="Genomic_DNA"/>
</dbReference>
<dbReference type="PANTHER" id="PTHR39335">
    <property type="entry name" value="BLL4220 PROTEIN"/>
    <property type="match status" value="1"/>
</dbReference>
<dbReference type="RefSeq" id="WP_146898247.1">
    <property type="nucleotide sequence ID" value="NZ_BJYS01000019.1"/>
</dbReference>
<keyword evidence="1" id="KW-0732">Signal</keyword>
<protein>
    <recommendedName>
        <fullName evidence="4">Lipoprotein</fullName>
    </recommendedName>
</protein>